<dbReference type="Proteomes" id="UP000799118">
    <property type="component" value="Unassembled WGS sequence"/>
</dbReference>
<reference evidence="2" key="1">
    <citation type="journal article" date="2019" name="Environ. Microbiol.">
        <title>Fungal ecological strategies reflected in gene transcription - a case study of two litter decomposers.</title>
        <authorList>
            <person name="Barbi F."/>
            <person name="Kohler A."/>
            <person name="Barry K."/>
            <person name="Baskaran P."/>
            <person name="Daum C."/>
            <person name="Fauchery L."/>
            <person name="Ihrmark K."/>
            <person name="Kuo A."/>
            <person name="LaButti K."/>
            <person name="Lipzen A."/>
            <person name="Morin E."/>
            <person name="Grigoriev I.V."/>
            <person name="Henrissat B."/>
            <person name="Lindahl B."/>
            <person name="Martin F."/>
        </authorList>
    </citation>
    <scope>NUCLEOTIDE SEQUENCE</scope>
    <source>
        <strain evidence="2">JB14</strain>
    </source>
</reference>
<keyword evidence="3" id="KW-1185">Reference proteome</keyword>
<organism evidence="2 3">
    <name type="scientific">Gymnopus androsaceus JB14</name>
    <dbReference type="NCBI Taxonomy" id="1447944"/>
    <lineage>
        <taxon>Eukaryota</taxon>
        <taxon>Fungi</taxon>
        <taxon>Dikarya</taxon>
        <taxon>Basidiomycota</taxon>
        <taxon>Agaricomycotina</taxon>
        <taxon>Agaricomycetes</taxon>
        <taxon>Agaricomycetidae</taxon>
        <taxon>Agaricales</taxon>
        <taxon>Marasmiineae</taxon>
        <taxon>Omphalotaceae</taxon>
        <taxon>Gymnopus</taxon>
    </lineage>
</organism>
<dbReference type="AlphaFoldDB" id="A0A6A4H4P3"/>
<feature type="compositionally biased region" description="Basic and acidic residues" evidence="1">
    <location>
        <begin position="110"/>
        <end position="122"/>
    </location>
</feature>
<name>A0A6A4H4P3_9AGAR</name>
<dbReference type="EMBL" id="ML769579">
    <property type="protein sequence ID" value="KAE9393169.1"/>
    <property type="molecule type" value="Genomic_DNA"/>
</dbReference>
<feature type="compositionally biased region" description="Basic and acidic residues" evidence="1">
    <location>
        <begin position="73"/>
        <end position="91"/>
    </location>
</feature>
<evidence type="ECO:0000256" key="1">
    <source>
        <dbReference type="SAM" id="MobiDB-lite"/>
    </source>
</evidence>
<evidence type="ECO:0000313" key="2">
    <source>
        <dbReference type="EMBL" id="KAE9393169.1"/>
    </source>
</evidence>
<feature type="region of interest" description="Disordered" evidence="1">
    <location>
        <begin position="37"/>
        <end position="56"/>
    </location>
</feature>
<evidence type="ECO:0000313" key="3">
    <source>
        <dbReference type="Proteomes" id="UP000799118"/>
    </source>
</evidence>
<proteinExistence type="predicted"/>
<accession>A0A6A4H4P3</accession>
<sequence>MGLPAPIRSDSSSYYPARQLQPFAYPHMEMQQHSFIPSHQPYFPEPGPSTTTHRYQHSPLPVISAELRPSNMARDRDDEIRDRRLEYHPPRVSESYLHSRRPLQHPLEQYPEHQHRRESYSREVEQYHDYGAYTQGVSIFHSLHDQRDL</sequence>
<gene>
    <name evidence="2" type="ORF">BT96DRAFT_924215</name>
</gene>
<feature type="region of interest" description="Disordered" evidence="1">
    <location>
        <begin position="68"/>
        <end position="122"/>
    </location>
</feature>
<feature type="non-terminal residue" evidence="2">
    <location>
        <position position="149"/>
    </location>
</feature>
<protein>
    <submittedName>
        <fullName evidence="2">Uncharacterized protein</fullName>
    </submittedName>
</protein>